<dbReference type="Proteomes" id="UP000600139">
    <property type="component" value="Unassembled WGS sequence"/>
</dbReference>
<name>A0A934VAM3_9BACT</name>
<keyword evidence="4" id="KW-1185">Reference proteome</keyword>
<dbReference type="RefSeq" id="WP_200350266.1">
    <property type="nucleotide sequence ID" value="NZ_BAABHZ010000012.1"/>
</dbReference>
<feature type="compositionally biased region" description="Low complexity" evidence="1">
    <location>
        <begin position="84"/>
        <end position="98"/>
    </location>
</feature>
<evidence type="ECO:0000313" key="3">
    <source>
        <dbReference type="EMBL" id="MBK1815300.1"/>
    </source>
</evidence>
<protein>
    <submittedName>
        <fullName evidence="3">Uncharacterized protein</fullName>
    </submittedName>
</protein>
<evidence type="ECO:0000256" key="1">
    <source>
        <dbReference type="SAM" id="MobiDB-lite"/>
    </source>
</evidence>
<keyword evidence="2" id="KW-0732">Signal</keyword>
<reference evidence="3" key="1">
    <citation type="submission" date="2021-01" db="EMBL/GenBank/DDBJ databases">
        <title>Modified the classification status of verrucomicrobia.</title>
        <authorList>
            <person name="Feng X."/>
        </authorList>
    </citation>
    <scope>NUCLEOTIDE SEQUENCE</scope>
    <source>
        <strain evidence="3">JCM 18052</strain>
    </source>
</reference>
<comment type="caution">
    <text evidence="3">The sequence shown here is derived from an EMBL/GenBank/DDBJ whole genome shotgun (WGS) entry which is preliminary data.</text>
</comment>
<gene>
    <name evidence="3" type="ORF">JIN84_06730</name>
</gene>
<dbReference type="AlphaFoldDB" id="A0A934VAM3"/>
<evidence type="ECO:0000256" key="2">
    <source>
        <dbReference type="SAM" id="SignalP"/>
    </source>
</evidence>
<sequence>MNPRPVIATLVLLGAALAGAQDTPRESEPAPAVNSGSQDDKSVQEVTVVLDPVGESPAPTELEAKSGEKPDESSTGTPAQEVTGEAAAGQPPSGAAPATTEEVKPGTPEDGLAVRVEKVQPGTGSVDPAEVKLLAPFPAKPMSPVPAGWHLTTSDAAPPFTREVEVSPGTKVTLTIRPHLLVPDADGAEAFAIPEPGYDHTLGFRQNSTVAAILSDSIRGIDENSKQLGTVIESLQQLLVSLPKTGEPAPQPVEKPATPRKR</sequence>
<accession>A0A934VAM3</accession>
<feature type="compositionally biased region" description="Basic and acidic residues" evidence="1">
    <location>
        <begin position="62"/>
        <end position="72"/>
    </location>
</feature>
<organism evidence="3 4">
    <name type="scientific">Luteolibacter yonseiensis</name>
    <dbReference type="NCBI Taxonomy" id="1144680"/>
    <lineage>
        <taxon>Bacteria</taxon>
        <taxon>Pseudomonadati</taxon>
        <taxon>Verrucomicrobiota</taxon>
        <taxon>Verrucomicrobiia</taxon>
        <taxon>Verrucomicrobiales</taxon>
        <taxon>Verrucomicrobiaceae</taxon>
        <taxon>Luteolibacter</taxon>
    </lineage>
</organism>
<feature type="signal peptide" evidence="2">
    <location>
        <begin position="1"/>
        <end position="20"/>
    </location>
</feature>
<feature type="region of interest" description="Disordered" evidence="1">
    <location>
        <begin position="19"/>
        <end position="111"/>
    </location>
</feature>
<proteinExistence type="predicted"/>
<feature type="region of interest" description="Disordered" evidence="1">
    <location>
        <begin position="242"/>
        <end position="262"/>
    </location>
</feature>
<evidence type="ECO:0000313" key="4">
    <source>
        <dbReference type="Proteomes" id="UP000600139"/>
    </source>
</evidence>
<dbReference type="EMBL" id="JAENIK010000008">
    <property type="protein sequence ID" value="MBK1815300.1"/>
    <property type="molecule type" value="Genomic_DNA"/>
</dbReference>
<feature type="chain" id="PRO_5037450402" evidence="2">
    <location>
        <begin position="21"/>
        <end position="262"/>
    </location>
</feature>